<dbReference type="AlphaFoldDB" id="A0ABD3Y316"/>
<evidence type="ECO:0000256" key="5">
    <source>
        <dbReference type="PROSITE-ProRule" id="PRU00024"/>
    </source>
</evidence>
<feature type="domain" description="B box-type" evidence="8">
    <location>
        <begin position="101"/>
        <end position="151"/>
    </location>
</feature>
<dbReference type="SUPFAM" id="SSF57850">
    <property type="entry name" value="RING/U-box"/>
    <property type="match status" value="1"/>
</dbReference>
<dbReference type="SUPFAM" id="SSF57845">
    <property type="entry name" value="B-box zinc-binding domain"/>
    <property type="match status" value="1"/>
</dbReference>
<dbReference type="CDD" id="cd19776">
    <property type="entry name" value="Bbox2_TRIM25_C-IV"/>
    <property type="match status" value="1"/>
</dbReference>
<evidence type="ECO:0000256" key="3">
    <source>
        <dbReference type="ARBA" id="ARBA00022771"/>
    </source>
</evidence>
<evidence type="ECO:0000259" key="8">
    <source>
        <dbReference type="PROSITE" id="PS50119"/>
    </source>
</evidence>
<dbReference type="Gene3D" id="3.30.40.10">
    <property type="entry name" value="Zinc/RING finger domain, C3HC4 (zinc finger)"/>
    <property type="match status" value="1"/>
</dbReference>
<comment type="caution">
    <text evidence="9">The sequence shown here is derived from an EMBL/GenBank/DDBJ whole genome shotgun (WGS) entry which is preliminary data.</text>
</comment>
<reference evidence="9 10" key="1">
    <citation type="submission" date="2024-11" db="EMBL/GenBank/DDBJ databases">
        <title>Chromosome-level genome assembly of the freshwater bivalve Anodonta woodiana.</title>
        <authorList>
            <person name="Chen X."/>
        </authorList>
    </citation>
    <scope>NUCLEOTIDE SEQUENCE [LARGE SCALE GENOMIC DNA]</scope>
    <source>
        <strain evidence="9">MN2024</strain>
        <tissue evidence="9">Gills</tissue>
    </source>
</reference>
<dbReference type="Gene3D" id="2.120.10.30">
    <property type="entry name" value="TolB, C-terminal domain"/>
    <property type="match status" value="1"/>
</dbReference>
<organism evidence="9 10">
    <name type="scientific">Sinanodonta woodiana</name>
    <name type="common">Chinese pond mussel</name>
    <name type="synonym">Anodonta woodiana</name>
    <dbReference type="NCBI Taxonomy" id="1069815"/>
    <lineage>
        <taxon>Eukaryota</taxon>
        <taxon>Metazoa</taxon>
        <taxon>Spiralia</taxon>
        <taxon>Lophotrochozoa</taxon>
        <taxon>Mollusca</taxon>
        <taxon>Bivalvia</taxon>
        <taxon>Autobranchia</taxon>
        <taxon>Heteroconchia</taxon>
        <taxon>Palaeoheterodonta</taxon>
        <taxon>Unionida</taxon>
        <taxon>Unionoidea</taxon>
        <taxon>Unionidae</taxon>
        <taxon>Unioninae</taxon>
        <taxon>Sinanodonta</taxon>
    </lineage>
</organism>
<evidence type="ECO:0000256" key="4">
    <source>
        <dbReference type="ARBA" id="ARBA00022833"/>
    </source>
</evidence>
<dbReference type="Proteomes" id="UP001634394">
    <property type="component" value="Unassembled WGS sequence"/>
</dbReference>
<dbReference type="Pfam" id="PF13445">
    <property type="entry name" value="zf-RING_UBOX"/>
    <property type="match status" value="1"/>
</dbReference>
<keyword evidence="3 5" id="KW-0863">Zinc-finger</keyword>
<dbReference type="SUPFAM" id="SSF101898">
    <property type="entry name" value="NHL repeat"/>
    <property type="match status" value="1"/>
</dbReference>
<feature type="domain" description="B box-type" evidence="8">
    <location>
        <begin position="165"/>
        <end position="199"/>
    </location>
</feature>
<dbReference type="EMBL" id="JBJQND010000001">
    <property type="protein sequence ID" value="KAL3891958.1"/>
    <property type="molecule type" value="Genomic_DNA"/>
</dbReference>
<dbReference type="InterPro" id="IPR011042">
    <property type="entry name" value="6-blade_b-propeller_TolB-like"/>
</dbReference>
<dbReference type="PANTHER" id="PTHR25462:SF296">
    <property type="entry name" value="MEIOTIC P26, ISOFORM F"/>
    <property type="match status" value="1"/>
</dbReference>
<dbReference type="GO" id="GO:0008270">
    <property type="term" value="F:zinc ion binding"/>
    <property type="evidence" value="ECO:0007669"/>
    <property type="project" value="UniProtKB-KW"/>
</dbReference>
<dbReference type="InterPro" id="IPR000315">
    <property type="entry name" value="Znf_B-box"/>
</dbReference>
<dbReference type="PROSITE" id="PS50089">
    <property type="entry name" value="ZF_RING_2"/>
    <property type="match status" value="1"/>
</dbReference>
<keyword evidence="4" id="KW-0862">Zinc</keyword>
<dbReference type="InterPro" id="IPR047153">
    <property type="entry name" value="TRIM45/56/19-like"/>
</dbReference>
<name>A0ABD3Y316_SINWO</name>
<evidence type="ECO:0000313" key="9">
    <source>
        <dbReference type="EMBL" id="KAL3891958.1"/>
    </source>
</evidence>
<proteinExistence type="predicted"/>
<evidence type="ECO:0000256" key="1">
    <source>
        <dbReference type="ARBA" id="ARBA00022553"/>
    </source>
</evidence>
<keyword evidence="10" id="KW-1185">Reference proteome</keyword>
<dbReference type="InterPro" id="IPR017907">
    <property type="entry name" value="Znf_RING_CS"/>
</dbReference>
<dbReference type="PROSITE" id="PS00518">
    <property type="entry name" value="ZF_RING_1"/>
    <property type="match status" value="1"/>
</dbReference>
<accession>A0ABD3Y316</accession>
<protein>
    <submittedName>
        <fullName evidence="9">Uncharacterized protein</fullName>
    </submittedName>
</protein>
<sequence length="671" mass="76121">MAASSQAEAQLTQALKCPICLETFTRPKVLPCGHTYCASCLQSHISNKVTHSRLTQACFPCPVCRTDTLLSDSNICIDQWAESLPVNSIVSSLIEVSGGKKEVYYCDQCKKQGKELLATYFCKDCERSLCIPCKQCHDGFPSLGQHNVIKVSDGAESCIATPDMSTIEACHRHNKKRIKFFCGDHETLCCNTCVILEHRKCERVITVDDMLKSFDVSKKSNEIKANMAMLENHLKQITGKIKENSDTIQKDKADILQQIHSLKARLIAKLQKLEDDVIAALESKYKSESFNLQTHDSDGQTLITAIVNDRTQLDLFMAHGSVVQKVIMLHNLDQNQSRYLRALTEYQKDIKDVRISLDVDKTLPAYVDNMSELGKINIFCKQLDIYPEALDTKDKHIGPLLERKAIKVSEFKVKVSSDMNTCHISHILHLKDARMLMVDRTNSKIKLFGQNYECQEIMTFQAGPWFACLLSDTDVAVTIPEQKRIHIIQIKDRMLKKNEITTRFECWGIALVQGQLVITTNKNIIILLDMHGNEIKTVQMDKSDSEAQRTSRFIKANTINSVIYLSVEYAHKLVAYNITWDALFTYTNQDLHNATGIDIDREGNIYLCGYNSHCVQQISAEGKINKTLLTKKEENKKPLSITFYTDTDKFILTYGNCDVVEVYELVCSQKF</sequence>
<evidence type="ECO:0000256" key="2">
    <source>
        <dbReference type="ARBA" id="ARBA00022723"/>
    </source>
</evidence>
<evidence type="ECO:0000313" key="10">
    <source>
        <dbReference type="Proteomes" id="UP001634394"/>
    </source>
</evidence>
<dbReference type="PROSITE" id="PS50119">
    <property type="entry name" value="ZF_BBOX"/>
    <property type="match status" value="2"/>
</dbReference>
<dbReference type="PANTHER" id="PTHR25462">
    <property type="entry name" value="BONUS, ISOFORM C-RELATED"/>
    <property type="match status" value="1"/>
</dbReference>
<keyword evidence="1" id="KW-0597">Phosphoprotein</keyword>
<dbReference type="InterPro" id="IPR027370">
    <property type="entry name" value="Znf-RING_euk"/>
</dbReference>
<keyword evidence="2" id="KW-0479">Metal-binding</keyword>
<dbReference type="InterPro" id="IPR001841">
    <property type="entry name" value="Znf_RING"/>
</dbReference>
<dbReference type="InterPro" id="IPR013083">
    <property type="entry name" value="Znf_RING/FYVE/PHD"/>
</dbReference>
<dbReference type="CDD" id="cd19757">
    <property type="entry name" value="Bbox1"/>
    <property type="match status" value="1"/>
</dbReference>
<evidence type="ECO:0000256" key="6">
    <source>
        <dbReference type="SAM" id="Coils"/>
    </source>
</evidence>
<feature type="coiled-coil region" evidence="6">
    <location>
        <begin position="256"/>
        <end position="283"/>
    </location>
</feature>
<dbReference type="SMART" id="SM00184">
    <property type="entry name" value="RING"/>
    <property type="match status" value="1"/>
</dbReference>
<dbReference type="Gene3D" id="3.30.160.60">
    <property type="entry name" value="Classic Zinc Finger"/>
    <property type="match status" value="1"/>
</dbReference>
<keyword evidence="6" id="KW-0175">Coiled coil</keyword>
<gene>
    <name evidence="9" type="ORF">ACJMK2_004200</name>
</gene>
<evidence type="ECO:0000259" key="7">
    <source>
        <dbReference type="PROSITE" id="PS50089"/>
    </source>
</evidence>
<feature type="domain" description="RING-type" evidence="7">
    <location>
        <begin position="17"/>
        <end position="65"/>
    </location>
</feature>